<dbReference type="Gene3D" id="2.60.40.420">
    <property type="entry name" value="Cupredoxins - blue copper proteins"/>
    <property type="match status" value="1"/>
</dbReference>
<dbReference type="Proteomes" id="UP000006038">
    <property type="component" value="Unassembled WGS sequence"/>
</dbReference>
<dbReference type="Pfam" id="PF02298">
    <property type="entry name" value="Cu_bind_like"/>
    <property type="match status" value="1"/>
</dbReference>
<evidence type="ECO:0000256" key="2">
    <source>
        <dbReference type="ARBA" id="ARBA00022622"/>
    </source>
</evidence>
<feature type="domain" description="Phytocyanin" evidence="13">
    <location>
        <begin position="25"/>
        <end position="126"/>
    </location>
</feature>
<keyword evidence="7" id="KW-0449">Lipoprotein</keyword>
<evidence type="ECO:0000256" key="6">
    <source>
        <dbReference type="ARBA" id="ARBA00023180"/>
    </source>
</evidence>
<sequence>MARLVVFAAAAFVLLAASVSLSSATLYTVGEGRGWAVPPKGTESYNHWARRYRFRLGDVLEFKYVNDSVVVVNYDGYRQCSTPNPVTRFTGGDTKLTLDRSGLNYFISGVREHCEGGQRMSLRVKYEGTRAGAPGSAPAPGPTSAMPRSRINAAPSPAVTAPVTPRSPSTSGPITSPGPSPGPAQANGASGRALTGFSTAAAVLVVCVAAVFIVV</sequence>
<dbReference type="AlphaFoldDB" id="J3LGM5"/>
<dbReference type="RefSeq" id="XP_006647823.1">
    <property type="nucleotide sequence ID" value="XM_006647760.3"/>
</dbReference>
<feature type="signal peptide" evidence="12">
    <location>
        <begin position="1"/>
        <end position="24"/>
    </location>
</feature>
<feature type="transmembrane region" description="Helical" evidence="11">
    <location>
        <begin position="193"/>
        <end position="214"/>
    </location>
</feature>
<dbReference type="GO" id="GO:0098552">
    <property type="term" value="C:side of membrane"/>
    <property type="evidence" value="ECO:0007669"/>
    <property type="project" value="UniProtKB-KW"/>
</dbReference>
<evidence type="ECO:0000256" key="11">
    <source>
        <dbReference type="SAM" id="Phobius"/>
    </source>
</evidence>
<dbReference type="GO" id="GO:0005886">
    <property type="term" value="C:plasma membrane"/>
    <property type="evidence" value="ECO:0007669"/>
    <property type="project" value="TreeGrafter"/>
</dbReference>
<feature type="region of interest" description="Disordered" evidence="10">
    <location>
        <begin position="129"/>
        <end position="191"/>
    </location>
</feature>
<evidence type="ECO:0000259" key="13">
    <source>
        <dbReference type="PROSITE" id="PS51485"/>
    </source>
</evidence>
<dbReference type="eggNOG" id="ENOG502RZSF">
    <property type="taxonomic scope" value="Eukaryota"/>
</dbReference>
<proteinExistence type="inferred from homology"/>
<dbReference type="PROSITE" id="PS51485">
    <property type="entry name" value="PHYTOCYANIN"/>
    <property type="match status" value="1"/>
</dbReference>
<dbReference type="GO" id="GO:0009055">
    <property type="term" value="F:electron transfer activity"/>
    <property type="evidence" value="ECO:0007669"/>
    <property type="project" value="InterPro"/>
</dbReference>
<keyword evidence="11" id="KW-1133">Transmembrane helix</keyword>
<dbReference type="GO" id="GO:0012505">
    <property type="term" value="C:endomembrane system"/>
    <property type="evidence" value="ECO:0007669"/>
    <property type="project" value="UniProtKB-SubCell"/>
</dbReference>
<evidence type="ECO:0000256" key="9">
    <source>
        <dbReference type="ARBA" id="ARBA00037868"/>
    </source>
</evidence>
<keyword evidence="11" id="KW-0812">Transmembrane</keyword>
<evidence type="ECO:0000256" key="10">
    <source>
        <dbReference type="SAM" id="MobiDB-lite"/>
    </source>
</evidence>
<dbReference type="PANTHER" id="PTHR33021:SF460">
    <property type="entry name" value="OS02G0725500 PROTEIN"/>
    <property type="match status" value="1"/>
</dbReference>
<dbReference type="InterPro" id="IPR008972">
    <property type="entry name" value="Cupredoxin"/>
</dbReference>
<evidence type="ECO:0000256" key="7">
    <source>
        <dbReference type="ARBA" id="ARBA00023288"/>
    </source>
</evidence>
<feature type="chain" id="PRO_5003773509" description="Phytocyanin domain-containing protein" evidence="12">
    <location>
        <begin position="25"/>
        <end position="215"/>
    </location>
</feature>
<keyword evidence="15" id="KW-1185">Reference proteome</keyword>
<dbReference type="GeneID" id="102704588"/>
<accession>J3LGM5</accession>
<organism evidence="14">
    <name type="scientific">Oryza brachyantha</name>
    <name type="common">malo sina</name>
    <dbReference type="NCBI Taxonomy" id="4533"/>
    <lineage>
        <taxon>Eukaryota</taxon>
        <taxon>Viridiplantae</taxon>
        <taxon>Streptophyta</taxon>
        <taxon>Embryophyta</taxon>
        <taxon>Tracheophyta</taxon>
        <taxon>Spermatophyta</taxon>
        <taxon>Magnoliopsida</taxon>
        <taxon>Liliopsida</taxon>
        <taxon>Poales</taxon>
        <taxon>Poaceae</taxon>
        <taxon>BOP clade</taxon>
        <taxon>Oryzoideae</taxon>
        <taxon>Oryzeae</taxon>
        <taxon>Oryzinae</taxon>
        <taxon>Oryza</taxon>
    </lineage>
</organism>
<evidence type="ECO:0000313" key="15">
    <source>
        <dbReference type="Proteomes" id="UP000006038"/>
    </source>
</evidence>
<gene>
    <name evidence="14" type="primary">LOC102704588</name>
</gene>
<keyword evidence="4 11" id="KW-0472">Membrane</keyword>
<dbReference type="PANTHER" id="PTHR33021">
    <property type="entry name" value="BLUE COPPER PROTEIN"/>
    <property type="match status" value="1"/>
</dbReference>
<comment type="similarity">
    <text evidence="8">Belongs to the early nodulin-like (ENODL) family.</text>
</comment>
<evidence type="ECO:0000256" key="8">
    <source>
        <dbReference type="ARBA" id="ARBA00035011"/>
    </source>
</evidence>
<keyword evidence="5" id="KW-1015">Disulfide bond</keyword>
<keyword evidence="3 12" id="KW-0732">Signal</keyword>
<comment type="subcellular location">
    <subcellularLocation>
        <location evidence="9">Endomembrane system</location>
        <topology evidence="9">Lipid-anchor</topology>
    </subcellularLocation>
    <subcellularLocation>
        <location evidence="1">Membrane</location>
        <topology evidence="1">Lipid-anchor</topology>
        <topology evidence="1">GPI-anchor</topology>
    </subcellularLocation>
</comment>
<dbReference type="OMA" id="SYNHWAR"/>
<evidence type="ECO:0000256" key="1">
    <source>
        <dbReference type="ARBA" id="ARBA00004589"/>
    </source>
</evidence>
<evidence type="ECO:0000256" key="5">
    <source>
        <dbReference type="ARBA" id="ARBA00023157"/>
    </source>
</evidence>
<dbReference type="OrthoDB" id="959565at2759"/>
<dbReference type="Gramene" id="OB02G37920.1">
    <property type="protein sequence ID" value="OB02G37920.1"/>
    <property type="gene ID" value="OB02G37920"/>
</dbReference>
<dbReference type="KEGG" id="obr:102704588"/>
<evidence type="ECO:0000256" key="4">
    <source>
        <dbReference type="ARBA" id="ARBA00023136"/>
    </source>
</evidence>
<dbReference type="STRING" id="4533.J3LGM5"/>
<dbReference type="FunFam" id="2.60.40.420:FF:000034">
    <property type="entry name" value="Cupredoxin superfamily protein"/>
    <property type="match status" value="1"/>
</dbReference>
<feature type="compositionally biased region" description="Low complexity" evidence="10">
    <location>
        <begin position="153"/>
        <end position="175"/>
    </location>
</feature>
<keyword evidence="6" id="KW-0325">Glycoprotein</keyword>
<name>J3LGM5_ORYBR</name>
<dbReference type="InterPro" id="IPR039391">
    <property type="entry name" value="Phytocyanin-like"/>
</dbReference>
<evidence type="ECO:0000256" key="12">
    <source>
        <dbReference type="SAM" id="SignalP"/>
    </source>
</evidence>
<protein>
    <recommendedName>
        <fullName evidence="13">Phytocyanin domain-containing protein</fullName>
    </recommendedName>
</protein>
<dbReference type="HOGENOM" id="CLU_058719_1_0_1"/>
<reference evidence="14" key="1">
    <citation type="submission" date="2013-04" db="UniProtKB">
        <authorList>
            <consortium name="EnsemblPlants"/>
        </authorList>
    </citation>
    <scope>IDENTIFICATION</scope>
</reference>
<evidence type="ECO:0000256" key="3">
    <source>
        <dbReference type="ARBA" id="ARBA00022729"/>
    </source>
</evidence>
<dbReference type="SUPFAM" id="SSF49503">
    <property type="entry name" value="Cupredoxins"/>
    <property type="match status" value="1"/>
</dbReference>
<keyword evidence="2" id="KW-0336">GPI-anchor</keyword>
<dbReference type="InterPro" id="IPR003245">
    <property type="entry name" value="Phytocyanin_dom"/>
</dbReference>
<dbReference type="EnsemblPlants" id="OB02G37920.1">
    <property type="protein sequence ID" value="OB02G37920.1"/>
    <property type="gene ID" value="OB02G37920"/>
</dbReference>
<dbReference type="InterPro" id="IPR041846">
    <property type="entry name" value="ENL_dom"/>
</dbReference>
<feature type="compositionally biased region" description="Low complexity" evidence="10">
    <location>
        <begin position="129"/>
        <end position="145"/>
    </location>
</feature>
<dbReference type="CDD" id="cd11019">
    <property type="entry name" value="OsENODL1_like"/>
    <property type="match status" value="1"/>
</dbReference>
<evidence type="ECO:0000313" key="14">
    <source>
        <dbReference type="EnsemblPlants" id="OB02G37920.1"/>
    </source>
</evidence>